<dbReference type="PANTHER" id="PTHR35813:SF1">
    <property type="entry name" value="INNER MEMBRANE PROTEIN YBAN"/>
    <property type="match status" value="1"/>
</dbReference>
<evidence type="ECO:0008006" key="3">
    <source>
        <dbReference type="Google" id="ProtNLM"/>
    </source>
</evidence>
<keyword evidence="1" id="KW-1133">Transmembrane helix</keyword>
<accession>A0A644XKJ0</accession>
<evidence type="ECO:0000256" key="1">
    <source>
        <dbReference type="SAM" id="Phobius"/>
    </source>
</evidence>
<evidence type="ECO:0000313" key="2">
    <source>
        <dbReference type="EMBL" id="MPM14604.1"/>
    </source>
</evidence>
<dbReference type="AlphaFoldDB" id="A0A644XKJ0"/>
<sequence>MGQPALCACLQKKGSILVKPIVKKYALIALGSLSLTLGFVGIVFPVLPTTPFLLIALYCYLRSSKRLYDWLIHHKLFGTFLYNYITYRAVPRRTKTAALVMLWAGLLTSMILVDLLYIRLILLGVGIAVSIHLLMLKTIEASQLQAPLPRQADSPAAEE</sequence>
<dbReference type="InterPro" id="IPR007401">
    <property type="entry name" value="DUF454"/>
</dbReference>
<keyword evidence="1" id="KW-0472">Membrane</keyword>
<proteinExistence type="predicted"/>
<dbReference type="Pfam" id="PF04304">
    <property type="entry name" value="DUF454"/>
    <property type="match status" value="1"/>
</dbReference>
<dbReference type="GO" id="GO:0005886">
    <property type="term" value="C:plasma membrane"/>
    <property type="evidence" value="ECO:0007669"/>
    <property type="project" value="TreeGrafter"/>
</dbReference>
<reference evidence="2" key="1">
    <citation type="submission" date="2019-08" db="EMBL/GenBank/DDBJ databases">
        <authorList>
            <person name="Kucharzyk K."/>
            <person name="Murdoch R.W."/>
            <person name="Higgins S."/>
            <person name="Loffler F."/>
        </authorList>
    </citation>
    <scope>NUCLEOTIDE SEQUENCE</scope>
</reference>
<protein>
    <recommendedName>
        <fullName evidence="3">Inner membrane protein YbaN</fullName>
    </recommendedName>
</protein>
<organism evidence="2">
    <name type="scientific">bioreactor metagenome</name>
    <dbReference type="NCBI Taxonomy" id="1076179"/>
    <lineage>
        <taxon>unclassified sequences</taxon>
        <taxon>metagenomes</taxon>
        <taxon>ecological metagenomes</taxon>
    </lineage>
</organism>
<dbReference type="EMBL" id="VSSQ01002307">
    <property type="protein sequence ID" value="MPM14604.1"/>
    <property type="molecule type" value="Genomic_DNA"/>
</dbReference>
<comment type="caution">
    <text evidence="2">The sequence shown here is derived from an EMBL/GenBank/DDBJ whole genome shotgun (WGS) entry which is preliminary data.</text>
</comment>
<dbReference type="PANTHER" id="PTHR35813">
    <property type="entry name" value="INNER MEMBRANE PROTEIN YBAN"/>
    <property type="match status" value="1"/>
</dbReference>
<feature type="transmembrane region" description="Helical" evidence="1">
    <location>
        <begin position="97"/>
        <end position="113"/>
    </location>
</feature>
<keyword evidence="1" id="KW-0812">Transmembrane</keyword>
<name>A0A644XKJ0_9ZZZZ</name>
<gene>
    <name evidence="2" type="ORF">SDC9_60968</name>
</gene>
<feature type="transmembrane region" description="Helical" evidence="1">
    <location>
        <begin position="119"/>
        <end position="136"/>
    </location>
</feature>